<protein>
    <submittedName>
        <fullName evidence="2">Acetyltransferase</fullName>
    </submittedName>
</protein>
<dbReference type="InterPro" id="IPR000182">
    <property type="entry name" value="GNAT_dom"/>
</dbReference>
<dbReference type="PANTHER" id="PTHR43415">
    <property type="entry name" value="SPERMIDINE N(1)-ACETYLTRANSFERASE"/>
    <property type="match status" value="1"/>
</dbReference>
<dbReference type="RefSeq" id="WP_212922036.1">
    <property type="nucleotide sequence ID" value="NZ_BORP01000007.1"/>
</dbReference>
<keyword evidence="3" id="KW-1185">Reference proteome</keyword>
<evidence type="ECO:0000313" key="3">
    <source>
        <dbReference type="Proteomes" id="UP000676917"/>
    </source>
</evidence>
<dbReference type="CDD" id="cd04301">
    <property type="entry name" value="NAT_SF"/>
    <property type="match status" value="1"/>
</dbReference>
<dbReference type="PANTHER" id="PTHR43415:SF3">
    <property type="entry name" value="GNAT-FAMILY ACETYLTRANSFERASE"/>
    <property type="match status" value="1"/>
</dbReference>
<evidence type="ECO:0000259" key="1">
    <source>
        <dbReference type="PROSITE" id="PS51186"/>
    </source>
</evidence>
<sequence length="177" mass="20785">MFQSNRIKLRKIELNDVEQYHTWRNDTEVMYSTNPYMDLYSLEETKGFFEMVILESKTAKSYMVEEIDSGKTIGITSLINIDYKNRNAECILDIGEKDYWGMGYGKEALTLLLDYAFLELNLHRISLRVFSFNNRAIRLYTGIGFVEEGISRQALYRNGEWHDIVNMGILKKDYLSN</sequence>
<dbReference type="Proteomes" id="UP000676917">
    <property type="component" value="Unassembled WGS sequence"/>
</dbReference>
<evidence type="ECO:0000313" key="2">
    <source>
        <dbReference type="EMBL" id="GIO28583.1"/>
    </source>
</evidence>
<feature type="domain" description="N-acetyltransferase" evidence="1">
    <location>
        <begin position="7"/>
        <end position="176"/>
    </location>
</feature>
<dbReference type="PROSITE" id="PS51186">
    <property type="entry name" value="GNAT"/>
    <property type="match status" value="1"/>
</dbReference>
<organism evidence="2 3">
    <name type="scientific">Ornithinibacillus bavariensis</name>
    <dbReference type="NCBI Taxonomy" id="545502"/>
    <lineage>
        <taxon>Bacteria</taxon>
        <taxon>Bacillati</taxon>
        <taxon>Bacillota</taxon>
        <taxon>Bacilli</taxon>
        <taxon>Bacillales</taxon>
        <taxon>Bacillaceae</taxon>
        <taxon>Ornithinibacillus</taxon>
    </lineage>
</organism>
<dbReference type="Pfam" id="PF13302">
    <property type="entry name" value="Acetyltransf_3"/>
    <property type="match status" value="1"/>
</dbReference>
<proteinExistence type="predicted"/>
<reference evidence="2" key="1">
    <citation type="submission" date="2021-03" db="EMBL/GenBank/DDBJ databases">
        <title>Antimicrobial resistance genes in bacteria isolated from Japanese honey, and their potential for conferring macrolide and lincosamide resistance in the American foulbrood pathogen Paenibacillus larvae.</title>
        <authorList>
            <person name="Okamoto M."/>
            <person name="Kumagai M."/>
            <person name="Kanamori H."/>
            <person name="Takamatsu D."/>
        </authorList>
    </citation>
    <scope>NUCLEOTIDE SEQUENCE</scope>
    <source>
        <strain evidence="2">J43TS3</strain>
    </source>
</reference>
<gene>
    <name evidence="2" type="ORF">J43TS3_31940</name>
</gene>
<dbReference type="InterPro" id="IPR016181">
    <property type="entry name" value="Acyl_CoA_acyltransferase"/>
</dbReference>
<name>A0A919XBX3_9BACI</name>
<dbReference type="EMBL" id="BORP01000007">
    <property type="protein sequence ID" value="GIO28583.1"/>
    <property type="molecule type" value="Genomic_DNA"/>
</dbReference>
<comment type="caution">
    <text evidence="2">The sequence shown here is derived from an EMBL/GenBank/DDBJ whole genome shotgun (WGS) entry which is preliminary data.</text>
</comment>
<dbReference type="Gene3D" id="3.40.630.30">
    <property type="match status" value="1"/>
</dbReference>
<accession>A0A919XBX3</accession>
<dbReference type="GO" id="GO:0016747">
    <property type="term" value="F:acyltransferase activity, transferring groups other than amino-acyl groups"/>
    <property type="evidence" value="ECO:0007669"/>
    <property type="project" value="InterPro"/>
</dbReference>
<dbReference type="AlphaFoldDB" id="A0A919XBX3"/>
<dbReference type="SUPFAM" id="SSF55729">
    <property type="entry name" value="Acyl-CoA N-acyltransferases (Nat)"/>
    <property type="match status" value="1"/>
</dbReference>